<name>A0ABS4KTL9_9CLOT</name>
<gene>
    <name evidence="1" type="ORF">J2Z42_001380</name>
</gene>
<dbReference type="Proteomes" id="UP001519307">
    <property type="component" value="Unassembled WGS sequence"/>
</dbReference>
<sequence>MARIYSNNKKYNGISAGISFVNGVGETDVSHLISWFNENGYTVLEEKILNYEDMKYKELTDLAKKKGINGIGIKKDELIKKIKEMEE</sequence>
<evidence type="ECO:0000313" key="1">
    <source>
        <dbReference type="EMBL" id="MBP2032706.1"/>
    </source>
</evidence>
<comment type="caution">
    <text evidence="1">The sequence shown here is derived from an EMBL/GenBank/DDBJ whole genome shotgun (WGS) entry which is preliminary data.</text>
</comment>
<evidence type="ECO:0008006" key="3">
    <source>
        <dbReference type="Google" id="ProtNLM"/>
    </source>
</evidence>
<dbReference type="RefSeq" id="WP_209701879.1">
    <property type="nucleotide sequence ID" value="NZ_JAGGLM010000006.1"/>
</dbReference>
<keyword evidence="2" id="KW-1185">Reference proteome</keyword>
<evidence type="ECO:0000313" key="2">
    <source>
        <dbReference type="Proteomes" id="UP001519307"/>
    </source>
</evidence>
<organism evidence="1 2">
    <name type="scientific">Clostridium algifaecis</name>
    <dbReference type="NCBI Taxonomy" id="1472040"/>
    <lineage>
        <taxon>Bacteria</taxon>
        <taxon>Bacillati</taxon>
        <taxon>Bacillota</taxon>
        <taxon>Clostridia</taxon>
        <taxon>Eubacteriales</taxon>
        <taxon>Clostridiaceae</taxon>
        <taxon>Clostridium</taxon>
    </lineage>
</organism>
<proteinExistence type="predicted"/>
<protein>
    <recommendedName>
        <fullName evidence="3">Rho termination factor N-terminal domain-containing protein</fullName>
    </recommendedName>
</protein>
<reference evidence="1 2" key="1">
    <citation type="submission" date="2021-03" db="EMBL/GenBank/DDBJ databases">
        <title>Genomic Encyclopedia of Type Strains, Phase IV (KMG-IV): sequencing the most valuable type-strain genomes for metagenomic binning, comparative biology and taxonomic classification.</title>
        <authorList>
            <person name="Goeker M."/>
        </authorList>
    </citation>
    <scope>NUCLEOTIDE SEQUENCE [LARGE SCALE GENOMIC DNA]</scope>
    <source>
        <strain evidence="1 2">DSM 28783</strain>
    </source>
</reference>
<dbReference type="EMBL" id="JAGGLM010000006">
    <property type="protein sequence ID" value="MBP2032706.1"/>
    <property type="molecule type" value="Genomic_DNA"/>
</dbReference>
<accession>A0ABS4KTL9</accession>